<dbReference type="Proteomes" id="UP000189545">
    <property type="component" value="Chromosome"/>
</dbReference>
<dbReference type="STRING" id="225848.Sps_04425"/>
<dbReference type="AlphaFoldDB" id="A0A1S6HVH4"/>
<dbReference type="KEGG" id="spsw:Sps_04425"/>
<dbReference type="PANTHER" id="PTHR37805">
    <property type="entry name" value="CYTOPLASMIC PROTEIN-RELATED"/>
    <property type="match status" value="1"/>
</dbReference>
<dbReference type="InterPro" id="IPR009921">
    <property type="entry name" value="YehS-like"/>
</dbReference>
<organism evidence="1 2">
    <name type="scientific">Shewanella psychrophila</name>
    <dbReference type="NCBI Taxonomy" id="225848"/>
    <lineage>
        <taxon>Bacteria</taxon>
        <taxon>Pseudomonadati</taxon>
        <taxon>Pseudomonadota</taxon>
        <taxon>Gammaproteobacteria</taxon>
        <taxon>Alteromonadales</taxon>
        <taxon>Shewanellaceae</taxon>
        <taxon>Shewanella</taxon>
    </lineage>
</organism>
<evidence type="ECO:0008006" key="3">
    <source>
        <dbReference type="Google" id="ProtNLM"/>
    </source>
</evidence>
<evidence type="ECO:0000313" key="1">
    <source>
        <dbReference type="EMBL" id="AQS39511.1"/>
    </source>
</evidence>
<dbReference type="RefSeq" id="WP_077754409.1">
    <property type="nucleotide sequence ID" value="NZ_CP014782.1"/>
</dbReference>
<dbReference type="OrthoDB" id="9788465at2"/>
<gene>
    <name evidence="1" type="ORF">Sps_04425</name>
</gene>
<name>A0A1S6HVH4_9GAMM</name>
<dbReference type="EMBL" id="CP014782">
    <property type="protein sequence ID" value="AQS39511.1"/>
    <property type="molecule type" value="Genomic_DNA"/>
</dbReference>
<reference evidence="1 2" key="1">
    <citation type="submission" date="2016-03" db="EMBL/GenBank/DDBJ databases">
        <title>Complete genome sequence of Shewanella psychrophila WP2, a deep sea bacterium isolated from west Pacific sediment.</title>
        <authorList>
            <person name="Xu G."/>
            <person name="Jian H."/>
        </authorList>
    </citation>
    <scope>NUCLEOTIDE SEQUENCE [LARGE SCALE GENOMIC DNA]</scope>
    <source>
        <strain evidence="1 2">WP2</strain>
    </source>
</reference>
<protein>
    <recommendedName>
        <fullName evidence="3">DUF1456 family protein</fullName>
    </recommendedName>
</protein>
<dbReference type="PANTHER" id="PTHR37805:SF1">
    <property type="entry name" value="CYTOPLASMIC PROTEIN"/>
    <property type="match status" value="1"/>
</dbReference>
<dbReference type="Pfam" id="PF07308">
    <property type="entry name" value="DUF1456"/>
    <property type="match status" value="2"/>
</dbReference>
<sequence>MINNDILRRLRFVFDYQNAKMIKIFAKVNQEVSQELLLNMLKKEEEEGYQPCNDKTMCQFLDGLIIEKRGLREGAEIPEPVSQINNNLTFKKLRVALEMREDDIISTLALADFNMSKSELGALFRKPGHKHFKECGDQVLRNFLAGLSIKHRGK</sequence>
<evidence type="ECO:0000313" key="2">
    <source>
        <dbReference type="Proteomes" id="UP000189545"/>
    </source>
</evidence>
<keyword evidence="2" id="KW-1185">Reference proteome</keyword>
<accession>A0A1S6HVH4</accession>
<proteinExistence type="predicted"/>